<dbReference type="PANTHER" id="PTHR42951:SF4">
    <property type="entry name" value="ACYL-COENZYME A THIOESTERASE MBLAC2"/>
    <property type="match status" value="1"/>
</dbReference>
<dbReference type="InterPro" id="IPR001279">
    <property type="entry name" value="Metallo-B-lactamas"/>
</dbReference>
<organism evidence="4 5">
    <name type="scientific">Metapseudomonas otitidis</name>
    <dbReference type="NCBI Taxonomy" id="319939"/>
    <lineage>
        <taxon>Bacteria</taxon>
        <taxon>Pseudomonadati</taxon>
        <taxon>Pseudomonadota</taxon>
        <taxon>Gammaproteobacteria</taxon>
        <taxon>Pseudomonadales</taxon>
        <taxon>Pseudomonadaceae</taxon>
        <taxon>Metapseudomonas</taxon>
    </lineage>
</organism>
<dbReference type="Proteomes" id="UP000515591">
    <property type="component" value="Chromosome"/>
</dbReference>
<dbReference type="AlphaFoldDB" id="A0A679GBR9"/>
<dbReference type="PANTHER" id="PTHR42951">
    <property type="entry name" value="METALLO-BETA-LACTAMASE DOMAIN-CONTAINING"/>
    <property type="match status" value="1"/>
</dbReference>
<dbReference type="EMBL" id="AP022213">
    <property type="protein sequence ID" value="BBT15666.1"/>
    <property type="molecule type" value="Genomic_DNA"/>
</dbReference>
<evidence type="ECO:0000313" key="6">
    <source>
        <dbReference type="Proteomes" id="UP000515591"/>
    </source>
</evidence>
<gene>
    <name evidence="4" type="ORF">PtoMrB4_16700</name>
    <name evidence="3" type="ORF">WP8S17C03_17150</name>
</gene>
<dbReference type="Proteomes" id="UP000501237">
    <property type="component" value="Chromosome"/>
</dbReference>
<feature type="domain" description="Metallo-beta-lactamase" evidence="2">
    <location>
        <begin position="70"/>
        <end position="251"/>
    </location>
</feature>
<dbReference type="Pfam" id="PF00753">
    <property type="entry name" value="Lactamase_B"/>
    <property type="match status" value="1"/>
</dbReference>
<evidence type="ECO:0000256" key="1">
    <source>
        <dbReference type="ARBA" id="ARBA00005250"/>
    </source>
</evidence>
<dbReference type="NCBIfam" id="TIGR04558">
    <property type="entry name" value="SoxH_rel_PQQ_1"/>
    <property type="match status" value="1"/>
</dbReference>
<name>A0A679GBR9_9GAMM</name>
<evidence type="ECO:0000313" key="5">
    <source>
        <dbReference type="Proteomes" id="UP000501237"/>
    </source>
</evidence>
<dbReference type="GO" id="GO:0017001">
    <property type="term" value="P:antibiotic catabolic process"/>
    <property type="evidence" value="ECO:0007669"/>
    <property type="project" value="UniProtKB-ARBA"/>
</dbReference>
<comment type="similarity">
    <text evidence="1">Belongs to the metallo-beta-lactamase superfamily. Class-B beta-lactamase family.</text>
</comment>
<accession>A0A679GBR9</accession>
<dbReference type="KEGG" id="poj:PtoMrB4_16700"/>
<dbReference type="InterPro" id="IPR030811">
    <property type="entry name" value="SoxH-rel_PQQ_1"/>
</dbReference>
<dbReference type="InterPro" id="IPR050855">
    <property type="entry name" value="NDM-1-like"/>
</dbReference>
<evidence type="ECO:0000313" key="3">
    <source>
        <dbReference type="EMBL" id="BBT15666.1"/>
    </source>
</evidence>
<dbReference type="SUPFAM" id="SSF56281">
    <property type="entry name" value="Metallo-hydrolase/oxidoreductase"/>
    <property type="match status" value="1"/>
</dbReference>
<evidence type="ECO:0000259" key="2">
    <source>
        <dbReference type="SMART" id="SM00849"/>
    </source>
</evidence>
<reference evidence="4 5" key="2">
    <citation type="journal article" date="2020" name="Microbiol. Resour. Announc.">
        <title>Complete genome sequence of Pseudomonas otitidis strain MrB4, isolated from Lake Biwa in Japan.</title>
        <authorList>
            <person name="Miyazaki K."/>
            <person name="Hase E."/>
            <person name="Maruya T."/>
        </authorList>
    </citation>
    <scope>NUCLEOTIDE SEQUENCE [LARGE SCALE GENOMIC DNA]</scope>
    <source>
        <strain evidence="4 5">MrB4</strain>
    </source>
</reference>
<protein>
    <recommendedName>
        <fullName evidence="2">Metallo-beta-lactamase domain-containing protein</fullName>
    </recommendedName>
</protein>
<evidence type="ECO:0000313" key="4">
    <source>
        <dbReference type="EMBL" id="BCA27693.1"/>
    </source>
</evidence>
<dbReference type="Gene3D" id="3.60.15.10">
    <property type="entry name" value="Ribonuclease Z/Hydroxyacylglutathione hydrolase-like"/>
    <property type="match status" value="1"/>
</dbReference>
<dbReference type="EMBL" id="AP022642">
    <property type="protein sequence ID" value="BCA27693.1"/>
    <property type="molecule type" value="Genomic_DNA"/>
</dbReference>
<proteinExistence type="inferred from homology"/>
<reference evidence="3 6" key="1">
    <citation type="submission" date="2019-12" db="EMBL/GenBank/DDBJ databases">
        <title>complete genome sequences of Pseudomonas otitidis str. WP8-S17-CRE-03 isolated from wastewater treatment plant effluent.</title>
        <authorList>
            <person name="Sekizuka T."/>
            <person name="Itokawa K."/>
            <person name="Yatsu K."/>
            <person name="Inamine Y."/>
            <person name="Kuroda M."/>
        </authorList>
    </citation>
    <scope>NUCLEOTIDE SEQUENCE [LARGE SCALE GENOMIC DNA]</scope>
    <source>
        <strain evidence="3 6">WP8-S17-CRE-03</strain>
    </source>
</reference>
<dbReference type="SMART" id="SM00849">
    <property type="entry name" value="Lactamase_B"/>
    <property type="match status" value="1"/>
</dbReference>
<dbReference type="CDD" id="cd16282">
    <property type="entry name" value="metallo-hydrolase-like_MBL-fold"/>
    <property type="match status" value="1"/>
</dbReference>
<dbReference type="InterPro" id="IPR036866">
    <property type="entry name" value="RibonucZ/Hydroxyglut_hydro"/>
</dbReference>
<sequence>MRHHEPHPREPRPVATRPAMGLLVLVFLILLPLLSRAEPEYPLEPRRIADDTWLLEGSTENFSSANGGNVVNSAFIVTDAGVVVIDTGPSRRYGESLRRAIARVTERPVVLVFNTHHHPDHVLGNQAFADVPIAALPGTTELLRQQGDAMAENMYRLVGDWMRGTEVRLPDQAVQAGTRTVGGHPLRLLALRGHTGADLAILDERTGVLFAGDLVFYQRALTTPNSPGLEVWLDDLRQLQALPWKHLVPGHGPVTEDAAAFDQMRDYLGWLDGLLREGAAQGADMNELIRAPIPERFAAVSLSRFELVRSVSHLYPRYEQAVLQGATTK</sequence>